<dbReference type="InterPro" id="IPR025662">
    <property type="entry name" value="Sigma_54_int_dom_ATP-bd_1"/>
</dbReference>
<dbReference type="Pfam" id="PF00158">
    <property type="entry name" value="Sigma54_activat"/>
    <property type="match status" value="1"/>
</dbReference>
<dbReference type="Proteomes" id="UP000029267">
    <property type="component" value="Unassembled WGS sequence"/>
</dbReference>
<dbReference type="Gene3D" id="3.40.50.510">
    <property type="entry name" value="Phosphotransferase system, mannose-type IIA component"/>
    <property type="match status" value="1"/>
</dbReference>
<protein>
    <submittedName>
        <fullName evidence="9">Transcriptional regulatory protein DagR</fullName>
    </submittedName>
</protein>
<sequence length="975" mass="108786">MFRRHVVGKKAEFFWLREGQPCSRCFRTDGHDTADKGGRFSTGGAVSGQGRAADRFNVSAGSRQEFAGAVANVLIKGGAAVKRVDLVYETLQEWERNGKRWVSAEELALALGFDRANVSRDLNRLWREGKVQKQTGRPVRFALARGPKAMTRLDRLAKQQPSLTAAVEQGKAAVLYPPKGLPMLIVGETGTGKSMFAELLHEFAVAAGRFPPGAPFVTFNCADYTNTPQLLLGQLFGIRKGAYTGAYEQKGLIEKADGGILFLDEVHRLPAEGQEMLFTFIDRGIYRRLGETDVERTANVLLICATTEDPESNLLKTFRRRIPMHILLPPLEKRTLDERFRLVMQFFQEEAVRLGKEIDVSANAMRAFLVYPCPNNVGQLKADVQLVCAKAYADYVTGKKQAVRIHRADLPFQVQSGLLLEKKHPQAASYSLPRRWYAFPPHGGEADVESGPAAESESVYGAIERKYGELKERGIVGDELDLLLEMDIKHYFSQYMKGVDRRIRDRRDLEKMVAPDVLELTEAMVVYAEKKLGRRLAEKVMYALAMHIQTAINRLRAGTIVSHPKLNEVRAAYKQEFAVALDCLQLMEERTHIDFPIDEAGFLTMFFAFHEEQAEEREERVAIVVVMHGNGVASAMADVVNQLLAAACVHAVDMPLDADPKRIYEQVKAVLQPVPSKKGVLLLVDMGSLVSFSNFLEKELAVPVRVISAASTPHVLEAARKAMLGYALQEIYEEVKAAAPFYIRGPLWEEEAAEQDMLAIVTACFTGKGSALALKHILETYLPLDERMWRIIPIQMADAEEARQTLSNVAKHFRIVCIVSHLCLDERIPHFSLEDVLSLRAMKEIQALADVEEIHMHMARELTGHLRHLAPARAIPAIRAALAAIGRELGLEADGRDLVGLVFHLCCLLDRLLSGERTGGDRRASKACGHEDGALYRAVKEGLFPLEQQYGVCIDEDELCHIVHFFRSLQGKRDG</sequence>
<feature type="domain" description="Sigma-54 factor interaction" evidence="6">
    <location>
        <begin position="156"/>
        <end position="389"/>
    </location>
</feature>
<dbReference type="RefSeq" id="WP_235207658.1">
    <property type="nucleotide sequence ID" value="NZ_JPYA02000001.1"/>
</dbReference>
<dbReference type="CDD" id="cd00009">
    <property type="entry name" value="AAA"/>
    <property type="match status" value="1"/>
</dbReference>
<dbReference type="Pfam" id="PF03610">
    <property type="entry name" value="EIIA-man"/>
    <property type="match status" value="1"/>
</dbReference>
<dbReference type="PROSITE" id="PS00676">
    <property type="entry name" value="SIGMA54_INTERACT_2"/>
    <property type="match status" value="1"/>
</dbReference>
<reference evidence="9 10" key="1">
    <citation type="journal article" date="2014" name="Genome Announc.">
        <title>Draft Genome Sequence of Geobacillus icigianus Strain G1w1T Isolated from Hot Springs in the Valley of Geysers, Kamchatka (Russian Federation).</title>
        <authorList>
            <person name="Bryanskaya A.V."/>
            <person name="Rozanov A.S."/>
            <person name="Logacheva M.D."/>
            <person name="Kotenko A.V."/>
            <person name="Peltek S.E."/>
        </authorList>
    </citation>
    <scope>NUCLEOTIDE SEQUENCE [LARGE SCALE GENOMIC DNA]</scope>
    <source>
        <strain evidence="9 10">G1w1</strain>
    </source>
</reference>
<evidence type="ECO:0000256" key="2">
    <source>
        <dbReference type="ARBA" id="ARBA00022741"/>
    </source>
</evidence>
<dbReference type="SUPFAM" id="SSF63520">
    <property type="entry name" value="PTS-regulatory domain, PRD"/>
    <property type="match status" value="2"/>
</dbReference>
<dbReference type="SUPFAM" id="SSF52540">
    <property type="entry name" value="P-loop containing nucleoside triphosphate hydrolases"/>
    <property type="match status" value="1"/>
</dbReference>
<feature type="domain" description="PRD" evidence="8">
    <location>
        <begin position="512"/>
        <end position="617"/>
    </location>
</feature>
<dbReference type="SUPFAM" id="SSF53062">
    <property type="entry name" value="PTS system fructose IIA component-like"/>
    <property type="match status" value="1"/>
</dbReference>
<dbReference type="Gene3D" id="1.10.1790.10">
    <property type="entry name" value="PRD domain"/>
    <property type="match status" value="2"/>
</dbReference>
<keyword evidence="3" id="KW-0418">Kinase</keyword>
<keyword evidence="4" id="KW-0067">ATP-binding</keyword>
<dbReference type="InterPro" id="IPR027417">
    <property type="entry name" value="P-loop_NTPase"/>
</dbReference>
<proteinExistence type="predicted"/>
<dbReference type="PANTHER" id="PTHR32071">
    <property type="entry name" value="TRANSCRIPTIONAL REGULATORY PROTEIN"/>
    <property type="match status" value="1"/>
</dbReference>
<dbReference type="InterPro" id="IPR036390">
    <property type="entry name" value="WH_DNA-bd_sf"/>
</dbReference>
<dbReference type="PROSITE" id="PS50045">
    <property type="entry name" value="SIGMA54_INTERACT_4"/>
    <property type="match status" value="1"/>
</dbReference>
<accession>A0ABU6BCY9</accession>
<dbReference type="EMBL" id="JPYA02000001">
    <property type="protein sequence ID" value="MEB3749685.1"/>
    <property type="molecule type" value="Genomic_DNA"/>
</dbReference>
<dbReference type="InterPro" id="IPR033887">
    <property type="entry name" value="PTS_IIA_man"/>
</dbReference>
<evidence type="ECO:0000256" key="5">
    <source>
        <dbReference type="ARBA" id="ARBA00023125"/>
    </source>
</evidence>
<evidence type="ECO:0000313" key="9">
    <source>
        <dbReference type="EMBL" id="MEB3749685.1"/>
    </source>
</evidence>
<comment type="caution">
    <text evidence="9">The sequence shown here is derived from an EMBL/GenBank/DDBJ whole genome shotgun (WGS) entry which is preliminary data.</text>
</comment>
<dbReference type="InterPro" id="IPR011608">
    <property type="entry name" value="PRD"/>
</dbReference>
<dbReference type="InterPro" id="IPR004701">
    <property type="entry name" value="PTS_EIIA_man-typ"/>
</dbReference>
<name>A0ABU6BCY9_9BACL</name>
<keyword evidence="2" id="KW-0547">Nucleotide-binding</keyword>
<evidence type="ECO:0000313" key="10">
    <source>
        <dbReference type="Proteomes" id="UP000029267"/>
    </source>
</evidence>
<dbReference type="InterPro" id="IPR036662">
    <property type="entry name" value="PTS_EIIA_man-typ_sf"/>
</dbReference>
<dbReference type="Gene3D" id="3.40.50.300">
    <property type="entry name" value="P-loop containing nucleotide triphosphate hydrolases"/>
    <property type="match status" value="1"/>
</dbReference>
<dbReference type="SMART" id="SM00382">
    <property type="entry name" value="AAA"/>
    <property type="match status" value="1"/>
</dbReference>
<evidence type="ECO:0000259" key="8">
    <source>
        <dbReference type="PROSITE" id="PS51372"/>
    </source>
</evidence>
<dbReference type="PROSITE" id="PS51096">
    <property type="entry name" value="PTS_EIIA_TYPE_4"/>
    <property type="match status" value="1"/>
</dbReference>
<evidence type="ECO:0000256" key="1">
    <source>
        <dbReference type="ARBA" id="ARBA00022679"/>
    </source>
</evidence>
<evidence type="ECO:0000259" key="6">
    <source>
        <dbReference type="PROSITE" id="PS50045"/>
    </source>
</evidence>
<feature type="domain" description="PTS EIIA type-4" evidence="7">
    <location>
        <begin position="620"/>
        <end position="743"/>
    </location>
</feature>
<keyword evidence="10" id="KW-1185">Reference proteome</keyword>
<evidence type="ECO:0000259" key="7">
    <source>
        <dbReference type="PROSITE" id="PS51096"/>
    </source>
</evidence>
<dbReference type="Pfam" id="PF00874">
    <property type="entry name" value="PRD"/>
    <property type="match status" value="2"/>
</dbReference>
<feature type="domain" description="PRD" evidence="8">
    <location>
        <begin position="869"/>
        <end position="975"/>
    </location>
</feature>
<dbReference type="InterPro" id="IPR025943">
    <property type="entry name" value="Sigma_54_int_dom_ATP-bd_2"/>
</dbReference>
<gene>
    <name evidence="9" type="ORF">EP10_000524</name>
</gene>
<dbReference type="Gene3D" id="1.10.10.10">
    <property type="entry name" value="Winged helix-like DNA-binding domain superfamily/Winged helix DNA-binding domain"/>
    <property type="match status" value="1"/>
</dbReference>
<evidence type="ECO:0000256" key="4">
    <source>
        <dbReference type="ARBA" id="ARBA00022840"/>
    </source>
</evidence>
<dbReference type="InterPro" id="IPR036634">
    <property type="entry name" value="PRD_sf"/>
</dbReference>
<keyword evidence="5" id="KW-0238">DNA-binding</keyword>
<dbReference type="PROSITE" id="PS51372">
    <property type="entry name" value="PRD_2"/>
    <property type="match status" value="2"/>
</dbReference>
<dbReference type="SUPFAM" id="SSF46785">
    <property type="entry name" value="Winged helix' DNA-binding domain"/>
    <property type="match status" value="1"/>
</dbReference>
<dbReference type="InterPro" id="IPR003593">
    <property type="entry name" value="AAA+_ATPase"/>
</dbReference>
<dbReference type="PROSITE" id="PS00675">
    <property type="entry name" value="SIGMA54_INTERACT_1"/>
    <property type="match status" value="1"/>
</dbReference>
<evidence type="ECO:0000256" key="3">
    <source>
        <dbReference type="ARBA" id="ARBA00022777"/>
    </source>
</evidence>
<dbReference type="InterPro" id="IPR036388">
    <property type="entry name" value="WH-like_DNA-bd_sf"/>
</dbReference>
<organism evidence="9 10">
    <name type="scientific">Geobacillus icigianus</name>
    <dbReference type="NCBI Taxonomy" id="1430331"/>
    <lineage>
        <taxon>Bacteria</taxon>
        <taxon>Bacillati</taxon>
        <taxon>Bacillota</taxon>
        <taxon>Bacilli</taxon>
        <taxon>Bacillales</taxon>
        <taxon>Anoxybacillaceae</taxon>
        <taxon>Geobacillus</taxon>
    </lineage>
</organism>
<dbReference type="PANTHER" id="PTHR32071:SF38">
    <property type="entry name" value="PSP OPERON TRANSCRIPTIONAL ACTIVATOR"/>
    <property type="match status" value="1"/>
</dbReference>
<keyword evidence="1" id="KW-0808">Transferase</keyword>
<dbReference type="InterPro" id="IPR002078">
    <property type="entry name" value="Sigma_54_int"/>
</dbReference>
<dbReference type="CDD" id="cd00006">
    <property type="entry name" value="PTS_IIA_man"/>
    <property type="match status" value="1"/>
</dbReference>